<dbReference type="RefSeq" id="XP_013906398.1">
    <property type="nucleotide sequence ID" value="XM_014050944.1"/>
</dbReference>
<evidence type="ECO:0000313" key="1">
    <source>
        <dbReference type="EMBL" id="KIZ07379.1"/>
    </source>
</evidence>
<dbReference type="KEGG" id="mng:MNEG_0566"/>
<evidence type="ECO:0000313" key="2">
    <source>
        <dbReference type="Proteomes" id="UP000054498"/>
    </source>
</evidence>
<organism evidence="1 2">
    <name type="scientific">Monoraphidium neglectum</name>
    <dbReference type="NCBI Taxonomy" id="145388"/>
    <lineage>
        <taxon>Eukaryota</taxon>
        <taxon>Viridiplantae</taxon>
        <taxon>Chlorophyta</taxon>
        <taxon>core chlorophytes</taxon>
        <taxon>Chlorophyceae</taxon>
        <taxon>CS clade</taxon>
        <taxon>Sphaeropleales</taxon>
        <taxon>Selenastraceae</taxon>
        <taxon>Monoraphidium</taxon>
    </lineage>
</organism>
<dbReference type="EMBL" id="KK100267">
    <property type="protein sequence ID" value="KIZ07379.1"/>
    <property type="molecule type" value="Genomic_DNA"/>
</dbReference>
<proteinExistence type="predicted"/>
<accession>A0A0D2LLZ6</accession>
<keyword evidence="2" id="KW-1185">Reference proteome</keyword>
<protein>
    <submittedName>
        <fullName evidence="1">Uncharacterized protein</fullName>
    </submittedName>
</protein>
<gene>
    <name evidence="1" type="ORF">MNEG_0566</name>
</gene>
<sequence>MEMNAIKQKERDLNASVRSFAVMEAMRAAKQPLTRHELFAALPVEEGVGRGGIRSTRHLKQVIDYMKHRGWVRPRPGAASGEPYVFILTEKGQAATLREMVENRQRKLAVTRVRVLLEDDR</sequence>
<dbReference type="AlphaFoldDB" id="A0A0D2LLZ6"/>
<name>A0A0D2LLZ6_9CHLO</name>
<reference evidence="1 2" key="1">
    <citation type="journal article" date="2013" name="BMC Genomics">
        <title>Reconstruction of the lipid metabolism for the microalga Monoraphidium neglectum from its genome sequence reveals characteristics suitable for biofuel production.</title>
        <authorList>
            <person name="Bogen C."/>
            <person name="Al-Dilaimi A."/>
            <person name="Albersmeier A."/>
            <person name="Wichmann J."/>
            <person name="Grundmann M."/>
            <person name="Rupp O."/>
            <person name="Lauersen K.J."/>
            <person name="Blifernez-Klassen O."/>
            <person name="Kalinowski J."/>
            <person name="Goesmann A."/>
            <person name="Mussgnug J.H."/>
            <person name="Kruse O."/>
        </authorList>
    </citation>
    <scope>NUCLEOTIDE SEQUENCE [LARGE SCALE GENOMIC DNA]</scope>
    <source>
        <strain evidence="1 2">SAG 48.87</strain>
    </source>
</reference>
<dbReference type="GeneID" id="25726684"/>
<dbReference type="Proteomes" id="UP000054498">
    <property type="component" value="Unassembled WGS sequence"/>
</dbReference>